<dbReference type="InterPro" id="IPR001264">
    <property type="entry name" value="Glyco_trans_51"/>
</dbReference>
<dbReference type="InterPro" id="IPR001460">
    <property type="entry name" value="PCN-bd_Tpept"/>
</dbReference>
<evidence type="ECO:0000313" key="16">
    <source>
        <dbReference type="Proteomes" id="UP000216991"/>
    </source>
</evidence>
<comment type="pathway">
    <text evidence="1">Cell wall biogenesis; peptidoglycan biosynthesis.</text>
</comment>
<dbReference type="GO" id="GO:0009252">
    <property type="term" value="P:peptidoglycan biosynthetic process"/>
    <property type="evidence" value="ECO:0007669"/>
    <property type="project" value="UniProtKB-UniPathway"/>
</dbReference>
<evidence type="ECO:0000256" key="3">
    <source>
        <dbReference type="ARBA" id="ARBA00007739"/>
    </source>
</evidence>
<dbReference type="Gene3D" id="3.40.710.10">
    <property type="entry name" value="DD-peptidase/beta-lactamase superfamily"/>
    <property type="match status" value="1"/>
</dbReference>
<evidence type="ECO:0000256" key="8">
    <source>
        <dbReference type="ARBA" id="ARBA00022801"/>
    </source>
</evidence>
<dbReference type="SUPFAM" id="SSF56601">
    <property type="entry name" value="beta-lactamase/transpeptidase-like"/>
    <property type="match status" value="1"/>
</dbReference>
<sequence length="698" mass="73489">MPAPLKQARTLPLLLLALLAVLLWRTQPAPVPAFRSLAGQPGSIAILTDRQGRELARRRTDAATDRGDWLPLAAISPDLVRRLVAAEDRRFWQHHGIDWRSVGGAALGRLRGEPPRGASTISMQVAALIDPGLARAGQRDWRAKLQQARAARAIEAQWAKRQILEAWLNLLPLRGDIIGIGAAAARMAGRPAAALAPEDNAVLVALARRPSAPPAAVLARACRAAPDLACSAIAMAAARLLGPRQAVANRDAAPHLASRLLGPGVRGRVATSLDADVQALVQAALDRQLSALASRNVRDGAAIVVENDTGRILAWVGAAGSASRAGQVDGVTAPRQAGSTLKPQLYALAIERRLLTAASLLNDAPVDLETATGLYIPQNYDRSFRGPVSLRSALGNSLNVPAVRTLLLTGLEPFRQRLFDVGYRGINRPGDHYGYALALGSAEVTLLEQAAAYRSLALGGRSGPLTLKPDERPATRPVIDPGAAAIITALMADPAARAASFGEASGLSLPFAAAVKTGTSKAMRDNWAVGFSRAYTVAVWVGNFEGDAMIGVSGTSGAAPAWAAIMLALHAAPPPGFALPAGVERRPVAFLPAVEPPRTELFLAGTWQPVFALAETAEIAPRLTAPSDGTILALDPDIPASRQLLVIRSQGSRPGLFISVDGRRLPGLPARWAPVPGRHEIALSDGRTTYDRVRVTVR</sequence>
<dbReference type="GO" id="GO:0004180">
    <property type="term" value="F:carboxypeptidase activity"/>
    <property type="evidence" value="ECO:0007669"/>
    <property type="project" value="UniProtKB-KW"/>
</dbReference>
<keyword evidence="8" id="KW-0378">Hydrolase</keyword>
<dbReference type="InterPro" id="IPR050396">
    <property type="entry name" value="Glycosyltr_51/Transpeptidase"/>
</dbReference>
<evidence type="ECO:0000259" key="14">
    <source>
        <dbReference type="Pfam" id="PF06832"/>
    </source>
</evidence>
<dbReference type="InterPro" id="IPR023346">
    <property type="entry name" value="Lysozyme-like_dom_sf"/>
</dbReference>
<dbReference type="PANTHER" id="PTHR32282">
    <property type="entry name" value="BINDING PROTEIN TRANSPEPTIDASE, PUTATIVE-RELATED"/>
    <property type="match status" value="1"/>
</dbReference>
<keyword evidence="7" id="KW-0808">Transferase</keyword>
<feature type="domain" description="Penicillin-binding protein transpeptidase" evidence="12">
    <location>
        <begin position="300"/>
        <end position="541"/>
    </location>
</feature>
<accession>A0A255YLS3</accession>
<keyword evidence="4" id="KW-0121">Carboxypeptidase</keyword>
<dbReference type="GO" id="GO:0008955">
    <property type="term" value="F:peptidoglycan glycosyltransferase activity"/>
    <property type="evidence" value="ECO:0007669"/>
    <property type="project" value="UniProtKB-EC"/>
</dbReference>
<evidence type="ECO:0000313" key="15">
    <source>
        <dbReference type="EMBL" id="OYQ30118.1"/>
    </source>
</evidence>
<evidence type="ECO:0000259" key="13">
    <source>
        <dbReference type="Pfam" id="PF00912"/>
    </source>
</evidence>
<comment type="similarity">
    <text evidence="2">In the C-terminal section; belongs to the transpeptidase family.</text>
</comment>
<evidence type="ECO:0000256" key="9">
    <source>
        <dbReference type="ARBA" id="ARBA00023268"/>
    </source>
</evidence>
<organism evidence="15 16">
    <name type="scientific">Sandarakinorhabdus cyanobacteriorum</name>
    <dbReference type="NCBI Taxonomy" id="1981098"/>
    <lineage>
        <taxon>Bacteria</taxon>
        <taxon>Pseudomonadati</taxon>
        <taxon>Pseudomonadota</taxon>
        <taxon>Alphaproteobacteria</taxon>
        <taxon>Sphingomonadales</taxon>
        <taxon>Sphingosinicellaceae</taxon>
        <taxon>Sandarakinorhabdus</taxon>
    </lineage>
</organism>
<protein>
    <recommendedName>
        <fullName evidence="10">peptidoglycan glycosyltransferase</fullName>
        <ecNumber evidence="10">2.4.99.28</ecNumber>
    </recommendedName>
</protein>
<dbReference type="Gene3D" id="1.10.3810.10">
    <property type="entry name" value="Biosynthetic peptidoglycan transglycosylase-like"/>
    <property type="match status" value="1"/>
</dbReference>
<keyword evidence="5" id="KW-0645">Protease</keyword>
<gene>
    <name evidence="15" type="ORF">CHU93_07200</name>
</gene>
<comment type="caution">
    <text evidence="15">The sequence shown here is derived from an EMBL/GenBank/DDBJ whole genome shotgun (WGS) entry which is preliminary data.</text>
</comment>
<dbReference type="GO" id="GO:0008658">
    <property type="term" value="F:penicillin binding"/>
    <property type="evidence" value="ECO:0007669"/>
    <property type="project" value="InterPro"/>
</dbReference>
<dbReference type="Pfam" id="PF00912">
    <property type="entry name" value="Transgly"/>
    <property type="match status" value="1"/>
</dbReference>
<evidence type="ECO:0000256" key="6">
    <source>
        <dbReference type="ARBA" id="ARBA00022676"/>
    </source>
</evidence>
<evidence type="ECO:0000256" key="4">
    <source>
        <dbReference type="ARBA" id="ARBA00022645"/>
    </source>
</evidence>
<dbReference type="Pfam" id="PF06832">
    <property type="entry name" value="BiPBP_C"/>
    <property type="match status" value="1"/>
</dbReference>
<evidence type="ECO:0000256" key="7">
    <source>
        <dbReference type="ARBA" id="ARBA00022679"/>
    </source>
</evidence>
<evidence type="ECO:0000256" key="2">
    <source>
        <dbReference type="ARBA" id="ARBA00007090"/>
    </source>
</evidence>
<dbReference type="UniPathway" id="UPA00219"/>
<name>A0A255YLS3_9SPHN</name>
<keyword evidence="16" id="KW-1185">Reference proteome</keyword>
<proteinExistence type="inferred from homology"/>
<comment type="catalytic activity">
    <reaction evidence="11">
        <text>[GlcNAc-(1-&gt;4)-Mur2Ac(oyl-L-Ala-gamma-D-Glu-L-Lys-D-Ala-D-Ala)](n)-di-trans,octa-cis-undecaprenyl diphosphate + beta-D-GlcNAc-(1-&gt;4)-Mur2Ac(oyl-L-Ala-gamma-D-Glu-L-Lys-D-Ala-D-Ala)-di-trans,octa-cis-undecaprenyl diphosphate = [GlcNAc-(1-&gt;4)-Mur2Ac(oyl-L-Ala-gamma-D-Glu-L-Lys-D-Ala-D-Ala)](n+1)-di-trans,octa-cis-undecaprenyl diphosphate + di-trans,octa-cis-undecaprenyl diphosphate + H(+)</text>
        <dbReference type="Rhea" id="RHEA:23708"/>
        <dbReference type="Rhea" id="RHEA-COMP:9602"/>
        <dbReference type="Rhea" id="RHEA-COMP:9603"/>
        <dbReference type="ChEBI" id="CHEBI:15378"/>
        <dbReference type="ChEBI" id="CHEBI:58405"/>
        <dbReference type="ChEBI" id="CHEBI:60033"/>
        <dbReference type="ChEBI" id="CHEBI:78435"/>
        <dbReference type="EC" id="2.4.99.28"/>
    </reaction>
</comment>
<dbReference type="InterPro" id="IPR009647">
    <property type="entry name" value="PBP_C"/>
</dbReference>
<dbReference type="OrthoDB" id="9766909at2"/>
<dbReference type="EC" id="2.4.99.28" evidence="10"/>
<dbReference type="Pfam" id="PF00905">
    <property type="entry name" value="Transpeptidase"/>
    <property type="match status" value="1"/>
</dbReference>
<dbReference type="PANTHER" id="PTHR32282:SF15">
    <property type="entry name" value="PENICILLIN-BINDING PROTEIN 1C"/>
    <property type="match status" value="1"/>
</dbReference>
<feature type="domain" description="Penicillin-binding C-terminal" evidence="14">
    <location>
        <begin position="614"/>
        <end position="694"/>
    </location>
</feature>
<dbReference type="SUPFAM" id="SSF53955">
    <property type="entry name" value="Lysozyme-like"/>
    <property type="match status" value="1"/>
</dbReference>
<dbReference type="EMBL" id="NOXT01000102">
    <property type="protein sequence ID" value="OYQ30118.1"/>
    <property type="molecule type" value="Genomic_DNA"/>
</dbReference>
<dbReference type="RefSeq" id="WP_094473423.1">
    <property type="nucleotide sequence ID" value="NZ_NOXT01000102.1"/>
</dbReference>
<evidence type="ECO:0000256" key="11">
    <source>
        <dbReference type="ARBA" id="ARBA00049902"/>
    </source>
</evidence>
<dbReference type="InterPro" id="IPR012338">
    <property type="entry name" value="Beta-lactam/transpept-like"/>
</dbReference>
<dbReference type="GO" id="GO:0030288">
    <property type="term" value="C:outer membrane-bounded periplasmic space"/>
    <property type="evidence" value="ECO:0007669"/>
    <property type="project" value="TreeGrafter"/>
</dbReference>
<dbReference type="AlphaFoldDB" id="A0A255YLS3"/>
<reference evidence="15 16" key="1">
    <citation type="submission" date="2017-07" db="EMBL/GenBank/DDBJ databases">
        <title>Sandarakinorhabdus cyanobacteriorum sp. nov., a novel bacterium isolated from cyanobacterial aggregates in a eutrophic lake.</title>
        <authorList>
            <person name="Cai H."/>
        </authorList>
    </citation>
    <scope>NUCLEOTIDE SEQUENCE [LARGE SCALE GENOMIC DNA]</scope>
    <source>
        <strain evidence="15 16">TH057</strain>
    </source>
</reference>
<evidence type="ECO:0000256" key="10">
    <source>
        <dbReference type="ARBA" id="ARBA00044770"/>
    </source>
</evidence>
<dbReference type="InterPro" id="IPR036950">
    <property type="entry name" value="PBP_transglycosylase"/>
</dbReference>
<dbReference type="GO" id="GO:0006508">
    <property type="term" value="P:proteolysis"/>
    <property type="evidence" value="ECO:0007669"/>
    <property type="project" value="UniProtKB-KW"/>
</dbReference>
<evidence type="ECO:0000259" key="12">
    <source>
        <dbReference type="Pfam" id="PF00905"/>
    </source>
</evidence>
<evidence type="ECO:0000256" key="5">
    <source>
        <dbReference type="ARBA" id="ARBA00022670"/>
    </source>
</evidence>
<keyword evidence="6" id="KW-0328">Glycosyltransferase</keyword>
<keyword evidence="9" id="KW-0511">Multifunctional enzyme</keyword>
<dbReference type="Proteomes" id="UP000216991">
    <property type="component" value="Unassembled WGS sequence"/>
</dbReference>
<evidence type="ECO:0000256" key="1">
    <source>
        <dbReference type="ARBA" id="ARBA00004752"/>
    </source>
</evidence>
<feature type="domain" description="Glycosyl transferase family 51" evidence="13">
    <location>
        <begin position="63"/>
        <end position="213"/>
    </location>
</feature>
<comment type="similarity">
    <text evidence="3">In the N-terminal section; belongs to the glycosyltransferase 51 family.</text>
</comment>